<sequence>MKDGPRVEKNPRPIVGFSQPFVIAQASQWSRSSDRVLDFFGSDWKKSGFRVTRPIPIIEERGREHFFDSKGVSYK</sequence>
<dbReference type="Proteomes" id="UP000887563">
    <property type="component" value="Unplaced"/>
</dbReference>
<dbReference type="WBParaSite" id="Minc3s00455g12601">
    <property type="protein sequence ID" value="Minc3s00455g12601"/>
    <property type="gene ID" value="Minc3s00455g12601"/>
</dbReference>
<proteinExistence type="predicted"/>
<keyword evidence="1" id="KW-1185">Reference proteome</keyword>
<evidence type="ECO:0000313" key="2">
    <source>
        <dbReference type="WBParaSite" id="Minc3s00455g12601"/>
    </source>
</evidence>
<organism evidence="1 2">
    <name type="scientific">Meloidogyne incognita</name>
    <name type="common">Southern root-knot nematode worm</name>
    <name type="synonym">Oxyuris incognita</name>
    <dbReference type="NCBI Taxonomy" id="6306"/>
    <lineage>
        <taxon>Eukaryota</taxon>
        <taxon>Metazoa</taxon>
        <taxon>Ecdysozoa</taxon>
        <taxon>Nematoda</taxon>
        <taxon>Chromadorea</taxon>
        <taxon>Rhabditida</taxon>
        <taxon>Tylenchina</taxon>
        <taxon>Tylenchomorpha</taxon>
        <taxon>Tylenchoidea</taxon>
        <taxon>Meloidogynidae</taxon>
        <taxon>Meloidogyninae</taxon>
        <taxon>Meloidogyne</taxon>
        <taxon>Meloidogyne incognita group</taxon>
    </lineage>
</organism>
<accession>A0A914LIR8</accession>
<reference evidence="2" key="1">
    <citation type="submission" date="2022-11" db="UniProtKB">
        <authorList>
            <consortium name="WormBaseParasite"/>
        </authorList>
    </citation>
    <scope>IDENTIFICATION</scope>
</reference>
<protein>
    <submittedName>
        <fullName evidence="2">Uncharacterized protein</fullName>
    </submittedName>
</protein>
<evidence type="ECO:0000313" key="1">
    <source>
        <dbReference type="Proteomes" id="UP000887563"/>
    </source>
</evidence>
<name>A0A914LIR8_MELIC</name>
<dbReference type="AlphaFoldDB" id="A0A914LIR8"/>